<evidence type="ECO:0000313" key="2">
    <source>
        <dbReference type="Proteomes" id="UP000472355"/>
    </source>
</evidence>
<proteinExistence type="predicted"/>
<sequence>MELEYIKNYIHVDYNEDDDLIKLFIDVGKKYITDGFSVYNENNLAHRLILLKAVKSLYDNRDSDTNNIYLSIKLQEYLGDLNE</sequence>
<dbReference type="InterPro" id="IPR006450">
    <property type="entry name" value="Phage_HK97_gp6-like"/>
</dbReference>
<accession>A0A6M0SLF0</accession>
<evidence type="ECO:0000313" key="1">
    <source>
        <dbReference type="EMBL" id="NFA42132.1"/>
    </source>
</evidence>
<dbReference type="InterPro" id="IPR021146">
    <property type="entry name" value="Phage_gp6-like_head-tail"/>
</dbReference>
<dbReference type="RefSeq" id="WP_061312548.1">
    <property type="nucleotide sequence ID" value="NZ_LFPB01000001.1"/>
</dbReference>
<dbReference type="CDD" id="cd08054">
    <property type="entry name" value="gp6"/>
    <property type="match status" value="1"/>
</dbReference>
<organism evidence="1 2">
    <name type="scientific">Clostridium botulinum</name>
    <dbReference type="NCBI Taxonomy" id="1491"/>
    <lineage>
        <taxon>Bacteria</taxon>
        <taxon>Bacillati</taxon>
        <taxon>Bacillota</taxon>
        <taxon>Clostridia</taxon>
        <taxon>Eubacteriales</taxon>
        <taxon>Clostridiaceae</taxon>
        <taxon>Clostridium</taxon>
    </lineage>
</organism>
<comment type="caution">
    <text evidence="1">The sequence shown here is derived from an EMBL/GenBank/DDBJ whole genome shotgun (WGS) entry which is preliminary data.</text>
</comment>
<reference evidence="1 2" key="1">
    <citation type="submission" date="2019-02" db="EMBL/GenBank/DDBJ databases">
        <title>Genome sequencing of Clostridium botulinum clinical isolates.</title>
        <authorList>
            <person name="Brunt J."/>
            <person name="Van Vliet A.H.M."/>
            <person name="Stringer S.C."/>
            <person name="Grant K.A."/>
            <person name="Carter A.C."/>
            <person name="Peck M.W."/>
        </authorList>
    </citation>
    <scope>NUCLEOTIDE SEQUENCE [LARGE SCALE GENOMIC DNA]</scope>
    <source>
        <strain evidence="1 2">H113700579</strain>
    </source>
</reference>
<dbReference type="Pfam" id="PF05135">
    <property type="entry name" value="Phage_connect_1"/>
    <property type="match status" value="1"/>
</dbReference>
<dbReference type="NCBIfam" id="TIGR01560">
    <property type="entry name" value="put_DNA_pack"/>
    <property type="match status" value="1"/>
</dbReference>
<gene>
    <name evidence="1" type="ORF">EXM65_05960</name>
</gene>
<protein>
    <submittedName>
        <fullName evidence="1">Phage gp6-like head-tail connector protein</fullName>
    </submittedName>
</protein>
<dbReference type="Proteomes" id="UP000472355">
    <property type="component" value="Unassembled WGS sequence"/>
</dbReference>
<dbReference type="EMBL" id="SGKU01000012">
    <property type="protein sequence ID" value="NFA42132.1"/>
    <property type="molecule type" value="Genomic_DNA"/>
</dbReference>
<name>A0A6M0SLF0_CLOBO</name>
<dbReference type="AlphaFoldDB" id="A0A6M0SLF0"/>
<dbReference type="Gene3D" id="1.10.3230.30">
    <property type="entry name" value="Phage gp6-like head-tail connector protein"/>
    <property type="match status" value="1"/>
</dbReference>